<name>A0A2S2E0N4_9ALTE</name>
<keyword evidence="1" id="KW-0732">Signal</keyword>
<dbReference type="OrthoDB" id="6232895at2"/>
<feature type="chain" id="PRO_5015764294" evidence="1">
    <location>
        <begin position="23"/>
        <end position="466"/>
    </location>
</feature>
<feature type="signal peptide" evidence="1">
    <location>
        <begin position="1"/>
        <end position="22"/>
    </location>
</feature>
<dbReference type="CDD" id="cd22554">
    <property type="entry name" value="Slr4-like"/>
    <property type="match status" value="1"/>
</dbReference>
<dbReference type="KEGG" id="salh:HMF8227_00719"/>
<sequence length="466" mass="47268">MKSILKKTLIAAAVAGAASANAATITTGVTSSVLTDSPDYPLISQEGFDLAESIDVGTVSGTDIEVQIAPGADYVAGDLLTITFSGATIDTSASSPELACDATDTNCSASTGSGDVAGDFSLIDSTTSTLTFRVTADNSDEENLSYDLSGVTLDSVSGGAISVSTQGTISGSGTSFDAGAATTVAMVSSEFSVAAGDSFDGVVDVENERKQFTDGTTDSATLDVMWGADLLSVSSTGATLALTGSDLAFLNDAEGDLDSGSYALTGATEDTDETTFADNVLSLTTTGGLTSGADAIGVTLTADGVNDEDAQVLSDQSFSADLTLNYSRLVGSTVETGSMTNDNIDLGAWTLSGATINIPYIPYGAGISQIIYVSNDGGVDGDIELTAFDDAGNEYGPVTLSVSAEADKITALSTSIRNALEAEGYDGSSKKMDMTLVINSPSDDIELFTAYNVRGDRLAVNNTKSN</sequence>
<dbReference type="Pfam" id="PF19526">
    <property type="entry name" value="Slr4"/>
    <property type="match status" value="1"/>
</dbReference>
<dbReference type="RefSeq" id="WP_109338879.1">
    <property type="nucleotide sequence ID" value="NZ_CP029347.1"/>
</dbReference>
<gene>
    <name evidence="2" type="ORF">HMF8227_00719</name>
</gene>
<protein>
    <submittedName>
        <fullName evidence="2">Uncharacterized protein</fullName>
    </submittedName>
</protein>
<dbReference type="InterPro" id="IPR045689">
    <property type="entry name" value="Slr4"/>
</dbReference>
<evidence type="ECO:0000256" key="1">
    <source>
        <dbReference type="SAM" id="SignalP"/>
    </source>
</evidence>
<accession>A0A2S2E0N4</accession>
<evidence type="ECO:0000313" key="3">
    <source>
        <dbReference type="Proteomes" id="UP000245728"/>
    </source>
</evidence>
<evidence type="ECO:0000313" key="2">
    <source>
        <dbReference type="EMBL" id="AWL11215.1"/>
    </source>
</evidence>
<dbReference type="Proteomes" id="UP000245728">
    <property type="component" value="Chromosome"/>
</dbReference>
<reference evidence="2 3" key="1">
    <citation type="submission" date="2018-05" db="EMBL/GenBank/DDBJ databases">
        <title>Salinimonas sp. HMF8227 Genome sequencing and assembly.</title>
        <authorList>
            <person name="Kang H."/>
            <person name="Kang J."/>
            <person name="Cha I."/>
            <person name="Kim H."/>
            <person name="Joh K."/>
        </authorList>
    </citation>
    <scope>NUCLEOTIDE SEQUENCE [LARGE SCALE GENOMIC DNA]</scope>
    <source>
        <strain evidence="2 3">HMF8227</strain>
    </source>
</reference>
<dbReference type="AlphaFoldDB" id="A0A2S2E0N4"/>
<dbReference type="EMBL" id="CP029347">
    <property type="protein sequence ID" value="AWL11215.1"/>
    <property type="molecule type" value="Genomic_DNA"/>
</dbReference>
<organism evidence="2 3">
    <name type="scientific">Saliniradius amylolyticus</name>
    <dbReference type="NCBI Taxonomy" id="2183582"/>
    <lineage>
        <taxon>Bacteria</taxon>
        <taxon>Pseudomonadati</taxon>
        <taxon>Pseudomonadota</taxon>
        <taxon>Gammaproteobacteria</taxon>
        <taxon>Alteromonadales</taxon>
        <taxon>Alteromonadaceae</taxon>
        <taxon>Saliniradius</taxon>
    </lineage>
</organism>
<proteinExistence type="predicted"/>
<keyword evidence="3" id="KW-1185">Reference proteome</keyword>